<dbReference type="STRING" id="1123350.SAMN02744040_02117"/>
<proteinExistence type="predicted"/>
<organism evidence="2 3">
    <name type="scientific">Tepidibacter thalassicus DSM 15285</name>
    <dbReference type="NCBI Taxonomy" id="1123350"/>
    <lineage>
        <taxon>Bacteria</taxon>
        <taxon>Bacillati</taxon>
        <taxon>Bacillota</taxon>
        <taxon>Clostridia</taxon>
        <taxon>Peptostreptococcales</taxon>
        <taxon>Peptostreptococcaceae</taxon>
        <taxon>Tepidibacter</taxon>
    </lineage>
</organism>
<gene>
    <name evidence="2" type="ORF">SAMN02744040_02117</name>
</gene>
<dbReference type="EMBL" id="FQXH01000031">
    <property type="protein sequence ID" value="SHH48533.1"/>
    <property type="molecule type" value="Genomic_DNA"/>
</dbReference>
<protein>
    <recommendedName>
        <fullName evidence="4">DUF4330 domain-containing protein</fullName>
    </recommendedName>
</protein>
<keyword evidence="1" id="KW-1133">Transmembrane helix</keyword>
<evidence type="ECO:0000256" key="1">
    <source>
        <dbReference type="SAM" id="Phobius"/>
    </source>
</evidence>
<keyword evidence="1" id="KW-0812">Transmembrane</keyword>
<evidence type="ECO:0008006" key="4">
    <source>
        <dbReference type="Google" id="ProtNLM"/>
    </source>
</evidence>
<dbReference type="OrthoDB" id="1723529at2"/>
<evidence type="ECO:0000313" key="2">
    <source>
        <dbReference type="EMBL" id="SHH48533.1"/>
    </source>
</evidence>
<name>A0A1M5TDZ4_9FIRM</name>
<dbReference type="AlphaFoldDB" id="A0A1M5TDZ4"/>
<reference evidence="3" key="1">
    <citation type="submission" date="2016-11" db="EMBL/GenBank/DDBJ databases">
        <authorList>
            <person name="Varghese N."/>
            <person name="Submissions S."/>
        </authorList>
    </citation>
    <scope>NUCLEOTIDE SEQUENCE [LARGE SCALE GENOMIC DNA]</scope>
    <source>
        <strain evidence="3">DSM 15285</strain>
    </source>
</reference>
<sequence length="155" mass="17548">MKGKKINIIDISIILLVLLVAVGGYKIISSKNNQNQYENKVYYDVEFKLKDKNLFDYININDTVKDSKTGSYLGKIVDKKIIKSTKITENKEQGRFEKTVIPDKYDILLTVEANGIIGENNIIAEGTEIRVGKLMYIKGKGYASKGFITGIRFEE</sequence>
<accession>A0A1M5TDZ4</accession>
<keyword evidence="1" id="KW-0472">Membrane</keyword>
<feature type="transmembrane region" description="Helical" evidence="1">
    <location>
        <begin position="7"/>
        <end position="28"/>
    </location>
</feature>
<keyword evidence="3" id="KW-1185">Reference proteome</keyword>
<evidence type="ECO:0000313" key="3">
    <source>
        <dbReference type="Proteomes" id="UP000242520"/>
    </source>
</evidence>
<dbReference type="InterPro" id="IPR025480">
    <property type="entry name" value="DUF4330"/>
</dbReference>
<dbReference type="Pfam" id="PF14221">
    <property type="entry name" value="DUF4330"/>
    <property type="match status" value="1"/>
</dbReference>
<dbReference type="Proteomes" id="UP000242520">
    <property type="component" value="Unassembled WGS sequence"/>
</dbReference>
<dbReference type="RefSeq" id="WP_072726227.1">
    <property type="nucleotide sequence ID" value="NZ_FQXH01000031.1"/>
</dbReference>